<gene>
    <name evidence="1" type="ORF">CQ13_14125</name>
</gene>
<evidence type="ECO:0000313" key="2">
    <source>
        <dbReference type="Proteomes" id="UP000052023"/>
    </source>
</evidence>
<dbReference type="Proteomes" id="UP000052023">
    <property type="component" value="Unassembled WGS sequence"/>
</dbReference>
<evidence type="ECO:0000313" key="1">
    <source>
        <dbReference type="EMBL" id="KRR29942.1"/>
    </source>
</evidence>
<organism evidence="1 2">
    <name type="scientific">Bradyrhizobium retamae</name>
    <dbReference type="NCBI Taxonomy" id="1300035"/>
    <lineage>
        <taxon>Bacteria</taxon>
        <taxon>Pseudomonadati</taxon>
        <taxon>Pseudomonadota</taxon>
        <taxon>Alphaproteobacteria</taxon>
        <taxon>Hyphomicrobiales</taxon>
        <taxon>Nitrobacteraceae</taxon>
        <taxon>Bradyrhizobium</taxon>
    </lineage>
</organism>
<comment type="caution">
    <text evidence="1">The sequence shown here is derived from an EMBL/GenBank/DDBJ whole genome shotgun (WGS) entry which is preliminary data.</text>
</comment>
<proteinExistence type="predicted"/>
<sequence>MVKRRAMRRLRTMLRIAGRIHEGPVGPSSLETPRDARLLRMRGFQPASPAILFKAKNGRTFAYAVMTKSFTGTFGDKVQREL</sequence>
<dbReference type="AlphaFoldDB" id="A0A0R3NJ95"/>
<accession>A0A0R3NJ95</accession>
<keyword evidence="2" id="KW-1185">Reference proteome</keyword>
<protein>
    <submittedName>
        <fullName evidence="1">Uncharacterized protein</fullName>
    </submittedName>
</protein>
<name>A0A0R3NJ95_9BRAD</name>
<reference evidence="1 2" key="1">
    <citation type="submission" date="2014-03" db="EMBL/GenBank/DDBJ databases">
        <title>Bradyrhizobium valentinum sp. nov., isolated from effective nodules of Lupinus mariae-josephae, a lupine endemic of basic-lime soils in Eastern Spain.</title>
        <authorList>
            <person name="Duran D."/>
            <person name="Rey L."/>
            <person name="Navarro A."/>
            <person name="Busquets A."/>
            <person name="Imperial J."/>
            <person name="Ruiz-Argueso T."/>
        </authorList>
    </citation>
    <scope>NUCLEOTIDE SEQUENCE [LARGE SCALE GENOMIC DNA]</scope>
    <source>
        <strain evidence="1 2">Ro19</strain>
    </source>
</reference>
<dbReference type="EMBL" id="LLYA01000002">
    <property type="protein sequence ID" value="KRR29942.1"/>
    <property type="molecule type" value="Genomic_DNA"/>
</dbReference>